<dbReference type="Proteomes" id="UP000218238">
    <property type="component" value="Unassembled WGS sequence"/>
</dbReference>
<organism evidence="1 2">
    <name type="scientific">Brunnivagina elsteri CCALA 953</name>
    <dbReference type="NCBI Taxonomy" id="987040"/>
    <lineage>
        <taxon>Bacteria</taxon>
        <taxon>Bacillati</taxon>
        <taxon>Cyanobacteriota</taxon>
        <taxon>Cyanophyceae</taxon>
        <taxon>Nostocales</taxon>
        <taxon>Calotrichaceae</taxon>
        <taxon>Brunnivagina</taxon>
    </lineage>
</organism>
<gene>
    <name evidence="1" type="ORF">CK510_29505</name>
</gene>
<evidence type="ECO:0000313" key="1">
    <source>
        <dbReference type="EMBL" id="PAX45847.1"/>
    </source>
</evidence>
<reference evidence="1 2" key="1">
    <citation type="submission" date="2017-08" db="EMBL/GenBank/DDBJ databases">
        <title>Draft genome sequence of filamentous cyanobacterium Calothrix elsteri CCALA 953.</title>
        <authorList>
            <person name="Gagunashvili A.N."/>
            <person name="Elster J."/>
            <person name="Andresson O.S."/>
        </authorList>
    </citation>
    <scope>NUCLEOTIDE SEQUENCE [LARGE SCALE GENOMIC DNA]</scope>
    <source>
        <strain evidence="1 2">CCALA 953</strain>
    </source>
</reference>
<comment type="caution">
    <text evidence="1">The sequence shown here is derived from an EMBL/GenBank/DDBJ whole genome shotgun (WGS) entry which is preliminary data.</text>
</comment>
<accession>A0A2A2T9W8</accession>
<dbReference type="RefSeq" id="WP_095724999.1">
    <property type="nucleotide sequence ID" value="NZ_NTFS01000649.1"/>
</dbReference>
<dbReference type="OrthoDB" id="426336at2"/>
<sequence length="125" mass="14366">MAELTIQISDELAQRLEPLQNRLPELLWQLLDVANSSTTSQPIVQTRTTDIPAVYQEVLDFLIKRPTPEEIIAFKVSAQAQKRLSELLEKNRSATLSSMELAELDVYEQLEHMMILLKARAFKRD</sequence>
<protein>
    <submittedName>
        <fullName evidence="1">Uncharacterized protein</fullName>
    </submittedName>
</protein>
<keyword evidence="2" id="KW-1185">Reference proteome</keyword>
<dbReference type="EMBL" id="NTFS01000649">
    <property type="protein sequence ID" value="PAX45847.1"/>
    <property type="molecule type" value="Genomic_DNA"/>
</dbReference>
<dbReference type="AlphaFoldDB" id="A0A2A2T9W8"/>
<evidence type="ECO:0000313" key="2">
    <source>
        <dbReference type="Proteomes" id="UP000218238"/>
    </source>
</evidence>
<proteinExistence type="predicted"/>
<name>A0A2A2T9W8_9CYAN</name>